<dbReference type="InterPro" id="IPR011257">
    <property type="entry name" value="DNA_glycosylase"/>
</dbReference>
<keyword evidence="5" id="KW-0479">Metal-binding</keyword>
<comment type="subcellular location">
    <subcellularLocation>
        <location evidence="2">Nucleus</location>
    </subcellularLocation>
</comment>
<dbReference type="Pfam" id="PF15628">
    <property type="entry name" value="RRM_DME"/>
    <property type="match status" value="1"/>
</dbReference>
<dbReference type="GO" id="GO:0006284">
    <property type="term" value="P:base-excision repair"/>
    <property type="evidence" value="ECO:0007669"/>
    <property type="project" value="InterPro"/>
</dbReference>
<feature type="region of interest" description="Disordered" evidence="10">
    <location>
        <begin position="83"/>
        <end position="104"/>
    </location>
</feature>
<dbReference type="Gene3D" id="1.10.340.30">
    <property type="entry name" value="Hypothetical protein, domain 2"/>
    <property type="match status" value="1"/>
</dbReference>
<evidence type="ECO:0000256" key="1">
    <source>
        <dbReference type="ARBA" id="ARBA00001966"/>
    </source>
</evidence>
<dbReference type="InterPro" id="IPR028924">
    <property type="entry name" value="Perm-CXXC"/>
</dbReference>
<dbReference type="SMART" id="SM00525">
    <property type="entry name" value="FES"/>
    <property type="match status" value="1"/>
</dbReference>
<evidence type="ECO:0000256" key="3">
    <source>
        <dbReference type="ARBA" id="ARBA00005646"/>
    </source>
</evidence>
<comment type="similarity">
    <text evidence="3">Belongs to the DNA glycosylase family. DEMETER subfamily.</text>
</comment>
<dbReference type="FunFam" id="1.10.1670.10:FF:000004">
    <property type="entry name" value="DNA glycosylase/AP lyase ROS1"/>
    <property type="match status" value="1"/>
</dbReference>
<feature type="region of interest" description="Disordered" evidence="10">
    <location>
        <begin position="612"/>
        <end position="655"/>
    </location>
</feature>
<dbReference type="InterPro" id="IPR003265">
    <property type="entry name" value="HhH-GPD_domain"/>
</dbReference>
<dbReference type="Pfam" id="PF15629">
    <property type="entry name" value="Perm-CXXC"/>
    <property type="match status" value="1"/>
</dbReference>
<gene>
    <name evidence="12" type="ORF">NE237_008760</name>
</gene>
<keyword evidence="13" id="KW-1185">Reference proteome</keyword>
<feature type="region of interest" description="Disordered" evidence="10">
    <location>
        <begin position="1201"/>
        <end position="1234"/>
    </location>
</feature>
<dbReference type="GO" id="GO:0003677">
    <property type="term" value="F:DNA binding"/>
    <property type="evidence" value="ECO:0007669"/>
    <property type="project" value="UniProtKB-KW"/>
</dbReference>
<evidence type="ECO:0000256" key="4">
    <source>
        <dbReference type="ARBA" id="ARBA00022485"/>
    </source>
</evidence>
<dbReference type="GO" id="GO:0046872">
    <property type="term" value="F:metal ion binding"/>
    <property type="evidence" value="ECO:0007669"/>
    <property type="project" value="UniProtKB-KW"/>
</dbReference>
<feature type="compositionally biased region" description="Basic residues" evidence="10">
    <location>
        <begin position="314"/>
        <end position="323"/>
    </location>
</feature>
<dbReference type="GO" id="GO:0051539">
    <property type="term" value="F:4 iron, 4 sulfur cluster binding"/>
    <property type="evidence" value="ECO:0007669"/>
    <property type="project" value="UniProtKB-KW"/>
</dbReference>
<dbReference type="OrthoDB" id="5607at2759"/>
<dbReference type="InterPro" id="IPR003651">
    <property type="entry name" value="Endonuclease3_FeS-loop_motif"/>
</dbReference>
<dbReference type="InterPro" id="IPR044811">
    <property type="entry name" value="DME/ROS1"/>
</dbReference>
<reference evidence="12" key="1">
    <citation type="journal article" date="2023" name="Plant J.">
        <title>The genome of the king protea, Protea cynaroides.</title>
        <authorList>
            <person name="Chang J."/>
            <person name="Duong T.A."/>
            <person name="Schoeman C."/>
            <person name="Ma X."/>
            <person name="Roodt D."/>
            <person name="Barker N."/>
            <person name="Li Z."/>
            <person name="Van de Peer Y."/>
            <person name="Mizrachi E."/>
        </authorList>
    </citation>
    <scope>NUCLEOTIDE SEQUENCE</scope>
    <source>
        <tissue evidence="12">Young leaves</tissue>
    </source>
</reference>
<evidence type="ECO:0000259" key="11">
    <source>
        <dbReference type="SMART" id="SM00478"/>
    </source>
</evidence>
<dbReference type="GO" id="GO:0141166">
    <property type="term" value="P:chromosomal 5-methylcytosine DNA demethylation pathway"/>
    <property type="evidence" value="ECO:0007669"/>
    <property type="project" value="InterPro"/>
</dbReference>
<dbReference type="Proteomes" id="UP001141806">
    <property type="component" value="Unassembled WGS sequence"/>
</dbReference>
<feature type="domain" description="HhH-GPD" evidence="11">
    <location>
        <begin position="1615"/>
        <end position="1791"/>
    </location>
</feature>
<feature type="region of interest" description="Disordered" evidence="10">
    <location>
        <begin position="1462"/>
        <end position="1485"/>
    </location>
</feature>
<keyword evidence="7" id="KW-0411">Iron-sulfur</keyword>
<accession>A0A9Q0QZM4</accession>
<feature type="compositionally biased region" description="Low complexity" evidence="10">
    <location>
        <begin position="294"/>
        <end position="313"/>
    </location>
</feature>
<evidence type="ECO:0000313" key="12">
    <source>
        <dbReference type="EMBL" id="KAJ4977980.1"/>
    </source>
</evidence>
<feature type="compositionally biased region" description="Polar residues" evidence="10">
    <location>
        <begin position="1207"/>
        <end position="1229"/>
    </location>
</feature>
<evidence type="ECO:0000256" key="8">
    <source>
        <dbReference type="ARBA" id="ARBA00023125"/>
    </source>
</evidence>
<dbReference type="Gene3D" id="1.10.1670.10">
    <property type="entry name" value="Helix-hairpin-Helix base-excision DNA repair enzymes (C-terminal)"/>
    <property type="match status" value="1"/>
</dbReference>
<dbReference type="SMART" id="SM00478">
    <property type="entry name" value="ENDO3c"/>
    <property type="match status" value="1"/>
</dbReference>
<dbReference type="SUPFAM" id="SSF48150">
    <property type="entry name" value="DNA-glycosylase"/>
    <property type="match status" value="1"/>
</dbReference>
<keyword evidence="8" id="KW-0238">DNA-binding</keyword>
<dbReference type="InterPro" id="IPR028925">
    <property type="entry name" value="RRM_DME"/>
</dbReference>
<dbReference type="EMBL" id="JAMYWD010000002">
    <property type="protein sequence ID" value="KAJ4977980.1"/>
    <property type="molecule type" value="Genomic_DNA"/>
</dbReference>
<comment type="caution">
    <text evidence="12">The sequence shown here is derived from an EMBL/GenBank/DDBJ whole genome shotgun (WGS) entry which is preliminary data.</text>
</comment>
<sequence>MDFRTITEEKKKIFQIQGGWMSTTPSEPIPTRLLPIQAERQGSQHGRMNWLESLGFPAGFSQEAPANGAPACIDTMASLDQRRRLSQESAMDLAGSSRDSGSLVDSHTQAMRNVTAGQRNIPFVDLLASTSGAPLASSNINGNLQGNHNAASNPFFPVRYSASNYNQRQPDTADDFPVHHHSYDLNSLPKTIIDGVSNGDLSTQFAPITPGKDQIIQNQLSERTDLPVDERSYKEQDKQEVFVTPSKDEVLKLNSVSCSQPMSCMNEDVVLQSELSHPLVGTSSAAVSPTLQENHNLGEEGNNGIDLNKTPQQKPKRKKHRPKVVLEGKPKRTPKQASDKQNPSEKRKYVRKKNLKTSETPSETVGKAIEPSPSSTVKSCRRVLNFNLEDQGRDEHHCKPLNNQEGFPLNSAECSSSRWIIYMNPESQAQDLSKGIYGGSGAKSTVLHGQGVEVIVKNSSAGNAYDVNSSAGNAYDVNSSAGNAYDVNSSAGNAYDVNSSAGNAYDTNSSAGNAYAANSSAGNAYAANSSAGNAYDANSSAGIAYDANSSAGNAYAANSSAGNAYAANSSAGNAYAANSSAGNAYAANGSAGNAYDANSSFNQMCKDYISMPETTAPAPQSSKRDPPIESSKCLPNNRNEMEEPPSSLSNGKNSHPLIHQHAQVEGISRMVLQTVAALDHNELLQCGSQSMSKCQNDLNSNLHVPFLENEQARGSKREYSHTVDTHALTMNMREVQQDSLHAYQEILQRSGYHRNRNNPVISSPEICKKRRTEKAQYTTTPSSSYFAEANKMGWGQAPQSYHRTADTEFNNMLGTEEPKNGISKSVQDVYAHSMMTENCPVQSSSTDPLSLSRPIFDELQTSGFMLNFDLTERMTSKRPSGSTRVWDIASLTANAQCTQFPSTPQKTVPTSHDRQGTETVERQQACLEGLVAENCAKKKRARKSTPPVNSVSSSVNQVHLQENKTAIYDQHQNPATSRGQSEITEPDMVPIDEIVQRLKHLNINGDISRIQEPEQNALVPYNGNSSMVPYEGLFDPTRKRQPRPKVDLDPETNRVWKLLMGKEDNERLEQMDKNKEKWWEEERRVFRGRAESFIARMHLVQGDRRFSQWKGSVVDSVVGVFLTQNVSDHLSSSAFMSLAARFPLQSKSNETACCKEGIQTSLDEPEVCNLEKEDTIKWHEKMPSQLVCNQSSMMFNEVRHREEREVANSNESFGSNMGDGSSTDNSGGKQSPICRSNLEISHDLLPNKTDNLTTNIGAVNFTEGEDRRTLEDALSSQNSTESSTFQITERNGSCSDSNSEVEDLVTQSPSKPSSDGFDGCTFTELLQMGGSTMFQEFYNCGSESSLFNLGTKCEQTQSTQSKGLDSDKHRSSTVRIGCLKDSSAHSSYPSNSYPPHIEVPIIQNSTYSLHVTRDSGILQVQYPEMSGEKSRSPLPSIASDITKTIHADSTTKQNTVVSETVGETTVQKVPPSAQAEPPAGLYGSLNKHQTKTLYGLQPETYCERNPKSFNHQHRDMKEAFQSENTTLGEPRNFVHTVAERKKSGMNQVSSSPAFSEFLDVERGCLADQENSIENKVVQSNLKEQVHVPDNSTTVTTKNLKAKKIEREKKKEIDWDSLRKKAFADFGKKERSSNRMDSLDWEAVRCADVNEIANAIKERGMNNMLAERINDFLNRLVREHGGIDLEWLRDVPPDQVKEYLLSIRGLGLKSVECVRLLTLHHLAFPVDTNVGRIAVRLGWVPLQPLPESLQLHLLEMYPMLESIQKYLWPRLCTLDQRTLYELHYQMITFGKVFCTKSKPNCNACPMRGECKHFASAFASARFALPAPEEKSIVSSTVPVAHEYYPTSGLNIPTLGINPMPLPLTDGKAGRVHNELTENRKENQNCEPIVEVPATPEPECAEISESDIEDFFDEDTDDIPTIKLNIEEFTTNLQNYMQEYSTELQEGNMSKALVALTPQTAFIPVPKLKNVSRLRTEHQVYELPDSHPLLKGMDRREPDDPCSYLLAIWTPGETAESIEPPRSGCSSQESGKLCNENTCFSCNSIREANSQTVRGTILIPCRTAMRGSFPLNGTYFQVNEVFADHDSSIKPIDVPRAWLWNLPRRTVYFGTSIPTIFKGLTTEGIQHCFWRGFVCVRGFDQKFRAPRPLMARLHFPASKLAKTKTMK</sequence>
<feature type="region of interest" description="Disordered" evidence="10">
    <location>
        <begin position="1273"/>
        <end position="1316"/>
    </location>
</feature>
<protein>
    <recommendedName>
        <fullName evidence="11">HhH-GPD domain-containing protein</fullName>
    </recommendedName>
</protein>
<evidence type="ECO:0000313" key="13">
    <source>
        <dbReference type="Proteomes" id="UP001141806"/>
    </source>
</evidence>
<evidence type="ECO:0000256" key="2">
    <source>
        <dbReference type="ARBA" id="ARBA00004123"/>
    </source>
</evidence>
<dbReference type="PANTHER" id="PTHR46213:SF13">
    <property type="entry name" value="DEMETER-LIKE PROTEIN 2-RELATED"/>
    <property type="match status" value="1"/>
</dbReference>
<keyword evidence="6" id="KW-0408">Iron</keyword>
<feature type="region of interest" description="Disordered" evidence="10">
    <location>
        <begin position="294"/>
        <end position="375"/>
    </location>
</feature>
<dbReference type="CDD" id="cd00056">
    <property type="entry name" value="ENDO3c"/>
    <property type="match status" value="1"/>
</dbReference>
<evidence type="ECO:0000256" key="9">
    <source>
        <dbReference type="ARBA" id="ARBA00023242"/>
    </source>
</evidence>
<dbReference type="InterPro" id="IPR023170">
    <property type="entry name" value="HhH_base_excis_C"/>
</dbReference>
<proteinExistence type="inferred from homology"/>
<dbReference type="GO" id="GO:0035514">
    <property type="term" value="F:DNA demethylase activity"/>
    <property type="evidence" value="ECO:0007669"/>
    <property type="project" value="InterPro"/>
</dbReference>
<name>A0A9Q0QZM4_9MAGN</name>
<evidence type="ECO:0000256" key="6">
    <source>
        <dbReference type="ARBA" id="ARBA00023004"/>
    </source>
</evidence>
<dbReference type="GO" id="GO:0019104">
    <property type="term" value="F:DNA N-glycosylase activity"/>
    <property type="evidence" value="ECO:0007669"/>
    <property type="project" value="InterPro"/>
</dbReference>
<keyword evidence="9" id="KW-0539">Nucleus</keyword>
<keyword evidence="4" id="KW-0004">4Fe-4S</keyword>
<organism evidence="12 13">
    <name type="scientific">Protea cynaroides</name>
    <dbReference type="NCBI Taxonomy" id="273540"/>
    <lineage>
        <taxon>Eukaryota</taxon>
        <taxon>Viridiplantae</taxon>
        <taxon>Streptophyta</taxon>
        <taxon>Embryophyta</taxon>
        <taxon>Tracheophyta</taxon>
        <taxon>Spermatophyta</taxon>
        <taxon>Magnoliopsida</taxon>
        <taxon>Proteales</taxon>
        <taxon>Proteaceae</taxon>
        <taxon>Protea</taxon>
    </lineage>
</organism>
<evidence type="ECO:0000256" key="5">
    <source>
        <dbReference type="ARBA" id="ARBA00022723"/>
    </source>
</evidence>
<dbReference type="PANTHER" id="PTHR46213">
    <property type="entry name" value="TRANSCRIPTIONAL ACTIVATOR DEMETER"/>
    <property type="match status" value="1"/>
</dbReference>
<evidence type="ECO:0000256" key="7">
    <source>
        <dbReference type="ARBA" id="ARBA00023014"/>
    </source>
</evidence>
<dbReference type="GO" id="GO:0005634">
    <property type="term" value="C:nucleus"/>
    <property type="evidence" value="ECO:0007669"/>
    <property type="project" value="UniProtKB-SubCell"/>
</dbReference>
<evidence type="ECO:0000256" key="10">
    <source>
        <dbReference type="SAM" id="MobiDB-lite"/>
    </source>
</evidence>
<comment type="cofactor">
    <cofactor evidence="1">
        <name>[4Fe-4S] cluster</name>
        <dbReference type="ChEBI" id="CHEBI:49883"/>
    </cofactor>
</comment>
<feature type="compositionally biased region" description="Polar residues" evidence="10">
    <location>
        <begin position="1274"/>
        <end position="1298"/>
    </location>
</feature>